<evidence type="ECO:0000313" key="2">
    <source>
        <dbReference type="EMBL" id="NUU62623.1"/>
    </source>
</evidence>
<organism evidence="2 3">
    <name type="scientific">Paenibacillus agri</name>
    <dbReference type="NCBI Taxonomy" id="2744309"/>
    <lineage>
        <taxon>Bacteria</taxon>
        <taxon>Bacillati</taxon>
        <taxon>Bacillota</taxon>
        <taxon>Bacilli</taxon>
        <taxon>Bacillales</taxon>
        <taxon>Paenibacillaceae</taxon>
        <taxon>Paenibacillus</taxon>
    </lineage>
</organism>
<dbReference type="PANTHER" id="PTHR36444:SF2">
    <property type="entry name" value="TRANSCRIPTIONAL REGULATOR PROTEIN YOBU-RELATED"/>
    <property type="match status" value="1"/>
</dbReference>
<dbReference type="Pfam" id="PF14526">
    <property type="entry name" value="Cass2"/>
    <property type="match status" value="1"/>
</dbReference>
<dbReference type="InterPro" id="IPR010499">
    <property type="entry name" value="AraC_E-bd"/>
</dbReference>
<dbReference type="InterPro" id="IPR011256">
    <property type="entry name" value="Reg_factor_effector_dom_sf"/>
</dbReference>
<proteinExistence type="predicted"/>
<dbReference type="InterPro" id="IPR053182">
    <property type="entry name" value="YobU-like_regulator"/>
</dbReference>
<accession>A0A850EMU8</accession>
<dbReference type="EMBL" id="JABWCS010000215">
    <property type="protein sequence ID" value="NUU62623.1"/>
    <property type="molecule type" value="Genomic_DNA"/>
</dbReference>
<keyword evidence="3" id="KW-1185">Reference proteome</keyword>
<evidence type="ECO:0000313" key="3">
    <source>
        <dbReference type="Proteomes" id="UP000564806"/>
    </source>
</evidence>
<protein>
    <submittedName>
        <fullName evidence="2">GyrI-like domain-containing protein</fullName>
    </submittedName>
</protein>
<sequence length="170" mass="18880">MDLHEKVKGAVLFVSIKSVQIQRNETKLVGYAATASLNQDLENEVVVKLREALIARSHEIANQLDDTGIYLVQVYPDVEWTPDVPFESIVAVAVSEFSTLNDGFISHTLPAGTYAKITHTGPESQIGETYDAIREADIAGDRMFDFEYWADMGSPEQEESVIEIYLPLGD</sequence>
<dbReference type="SMART" id="SM00871">
    <property type="entry name" value="AraC_E_bind"/>
    <property type="match status" value="1"/>
</dbReference>
<reference evidence="2" key="1">
    <citation type="submission" date="2020-06" db="EMBL/GenBank/DDBJ databases">
        <title>Paenibacillus sp. nov., isolated from soil.</title>
        <authorList>
            <person name="Seo Y.L."/>
        </authorList>
    </citation>
    <scope>NUCLEOTIDE SEQUENCE [LARGE SCALE GENOMIC DNA]</scope>
    <source>
        <strain evidence="2">JW14</strain>
    </source>
</reference>
<comment type="caution">
    <text evidence="2">The sequence shown here is derived from an EMBL/GenBank/DDBJ whole genome shotgun (WGS) entry which is preliminary data.</text>
</comment>
<dbReference type="RefSeq" id="WP_175373076.1">
    <property type="nucleotide sequence ID" value="NZ_JABWCS010000215.1"/>
</dbReference>
<dbReference type="InterPro" id="IPR029441">
    <property type="entry name" value="Cass2"/>
</dbReference>
<dbReference type="SUPFAM" id="SSF55136">
    <property type="entry name" value="Probable bacterial effector-binding domain"/>
    <property type="match status" value="1"/>
</dbReference>
<dbReference type="AlphaFoldDB" id="A0A850EMU8"/>
<evidence type="ECO:0000259" key="1">
    <source>
        <dbReference type="SMART" id="SM00871"/>
    </source>
</evidence>
<dbReference type="Gene3D" id="3.20.80.10">
    <property type="entry name" value="Regulatory factor, effector binding domain"/>
    <property type="match status" value="1"/>
</dbReference>
<gene>
    <name evidence="2" type="ORF">HPT30_19955</name>
</gene>
<name>A0A850EMU8_9BACL</name>
<dbReference type="PANTHER" id="PTHR36444">
    <property type="entry name" value="TRANSCRIPTIONAL REGULATOR PROTEIN YOBU-RELATED"/>
    <property type="match status" value="1"/>
</dbReference>
<feature type="domain" description="AraC effector-binding" evidence="1">
    <location>
        <begin position="16"/>
        <end position="169"/>
    </location>
</feature>
<dbReference type="Proteomes" id="UP000564806">
    <property type="component" value="Unassembled WGS sequence"/>
</dbReference>